<evidence type="ECO:0000313" key="3">
    <source>
        <dbReference type="Proteomes" id="UP000008311"/>
    </source>
</evidence>
<organism evidence="2 3">
    <name type="scientific">Ricinus communis</name>
    <name type="common">Castor bean</name>
    <dbReference type="NCBI Taxonomy" id="3988"/>
    <lineage>
        <taxon>Eukaryota</taxon>
        <taxon>Viridiplantae</taxon>
        <taxon>Streptophyta</taxon>
        <taxon>Embryophyta</taxon>
        <taxon>Tracheophyta</taxon>
        <taxon>Spermatophyta</taxon>
        <taxon>Magnoliopsida</taxon>
        <taxon>eudicotyledons</taxon>
        <taxon>Gunneridae</taxon>
        <taxon>Pentapetalae</taxon>
        <taxon>rosids</taxon>
        <taxon>fabids</taxon>
        <taxon>Malpighiales</taxon>
        <taxon>Euphorbiaceae</taxon>
        <taxon>Acalyphoideae</taxon>
        <taxon>Acalypheae</taxon>
        <taxon>Ricinus</taxon>
    </lineage>
</organism>
<evidence type="ECO:0000313" key="2">
    <source>
        <dbReference type="EMBL" id="EEF21928.1"/>
    </source>
</evidence>
<feature type="region of interest" description="Disordered" evidence="1">
    <location>
        <begin position="215"/>
        <end position="238"/>
    </location>
</feature>
<feature type="non-terminal residue" evidence="2">
    <location>
        <position position="1"/>
    </location>
</feature>
<feature type="compositionally biased region" description="Basic and acidic residues" evidence="1">
    <location>
        <begin position="218"/>
        <end position="238"/>
    </location>
</feature>
<dbReference type="AlphaFoldDB" id="B9TQD6"/>
<keyword evidence="3" id="KW-1185">Reference proteome</keyword>
<evidence type="ECO:0000256" key="1">
    <source>
        <dbReference type="SAM" id="MobiDB-lite"/>
    </source>
</evidence>
<dbReference type="Proteomes" id="UP000008311">
    <property type="component" value="Unassembled WGS sequence"/>
</dbReference>
<reference evidence="3" key="1">
    <citation type="journal article" date="2010" name="Nat. Biotechnol.">
        <title>Draft genome sequence of the oilseed species Ricinus communis.</title>
        <authorList>
            <person name="Chan A.P."/>
            <person name="Crabtree J."/>
            <person name="Zhao Q."/>
            <person name="Lorenzi H."/>
            <person name="Orvis J."/>
            <person name="Puiu D."/>
            <person name="Melake-Berhan A."/>
            <person name="Jones K.M."/>
            <person name="Redman J."/>
            <person name="Chen G."/>
            <person name="Cahoon E.B."/>
            <person name="Gedil M."/>
            <person name="Stanke M."/>
            <person name="Haas B.J."/>
            <person name="Wortman J.R."/>
            <person name="Fraser-Liggett C.M."/>
            <person name="Ravel J."/>
            <person name="Rabinowicz P.D."/>
        </authorList>
    </citation>
    <scope>NUCLEOTIDE SEQUENCE [LARGE SCALE GENOMIC DNA]</scope>
    <source>
        <strain evidence="3">cv. Hale</strain>
    </source>
</reference>
<sequence>LARCRRSSSRDAGLVVGVLDRFEADRRVGGIAVHVQRAVADRKDVRQAGAGLCIDEHAVAARGPGREQRLDGGQDADADNGHVGRDHFAARQAHAGDAGLALDRRDLRAEPNLDAMGAMLGLEEARQRFAGDAGEDAVQRLDHGHLLAELGEDRRRLQPDIAAADHRDPGNAVQLGHHPIDIGAGAHGMDAGKVMAVTGQAARLAAGRPDQLTISDRLAVRDDGMRDGIDRGDGAPRE</sequence>
<accession>B9TQD6</accession>
<dbReference type="InParanoid" id="B9TQD6"/>
<gene>
    <name evidence="2" type="ORF">RCOM_2106110</name>
</gene>
<dbReference type="EMBL" id="EQ998612">
    <property type="protein sequence ID" value="EEF21928.1"/>
    <property type="molecule type" value="Genomic_DNA"/>
</dbReference>
<proteinExistence type="predicted"/>
<protein>
    <submittedName>
        <fullName evidence="2">Uncharacterized protein</fullName>
    </submittedName>
</protein>
<name>B9TQD6_RICCO</name>